<sequence length="49" mass="5548">MPFRIIGMLNIRKSLQSGFFLMFSSTGKALKKTGKNNTDLLDILDKLML</sequence>
<name>A6BCL6_9FIRM</name>
<gene>
    <name evidence="1" type="ORF">DORLON_00020</name>
</gene>
<organism evidence="1 2">
    <name type="scientific">Dorea longicatena DSM 13814</name>
    <dbReference type="NCBI Taxonomy" id="411462"/>
    <lineage>
        <taxon>Bacteria</taxon>
        <taxon>Bacillati</taxon>
        <taxon>Bacillota</taxon>
        <taxon>Clostridia</taxon>
        <taxon>Lachnospirales</taxon>
        <taxon>Lachnospiraceae</taxon>
        <taxon>Dorea</taxon>
    </lineage>
</organism>
<dbReference type="Proteomes" id="UP000004016">
    <property type="component" value="Unassembled WGS sequence"/>
</dbReference>
<reference evidence="1 2" key="2">
    <citation type="submission" date="2007-04" db="EMBL/GenBank/DDBJ databases">
        <title>Draft genome sequence of Dorea longicatena (DSM 13814).</title>
        <authorList>
            <person name="Sudarsanam P."/>
            <person name="Ley R."/>
            <person name="Guruge J."/>
            <person name="Turnbaugh P.J."/>
            <person name="Mahowald M."/>
            <person name="Liep D."/>
            <person name="Gordon J."/>
        </authorList>
    </citation>
    <scope>NUCLEOTIDE SEQUENCE [LARGE SCALE GENOMIC DNA]</scope>
    <source>
        <strain evidence="1 2">DSM 13814</strain>
    </source>
</reference>
<evidence type="ECO:0000313" key="2">
    <source>
        <dbReference type="Proteomes" id="UP000004016"/>
    </source>
</evidence>
<dbReference type="EMBL" id="AAXB02000001">
    <property type="protein sequence ID" value="EDM64183.1"/>
    <property type="molecule type" value="Genomic_DNA"/>
</dbReference>
<protein>
    <submittedName>
        <fullName evidence="1">Uncharacterized protein</fullName>
    </submittedName>
</protein>
<evidence type="ECO:0000313" key="1">
    <source>
        <dbReference type="EMBL" id="EDM64183.1"/>
    </source>
</evidence>
<accession>A6BCL6</accession>
<dbReference type="HOGENOM" id="CLU_3135005_0_0_9"/>
<reference evidence="1 2" key="1">
    <citation type="submission" date="2007-03" db="EMBL/GenBank/DDBJ databases">
        <authorList>
            <person name="Fulton L."/>
            <person name="Clifton S."/>
            <person name="Fulton B."/>
            <person name="Xu J."/>
            <person name="Minx P."/>
            <person name="Pepin K.H."/>
            <person name="Johnson M."/>
            <person name="Thiruvilangam P."/>
            <person name="Bhonagiri V."/>
            <person name="Nash W.E."/>
            <person name="Mardis E.R."/>
            <person name="Wilson R.K."/>
        </authorList>
    </citation>
    <scope>NUCLEOTIDE SEQUENCE [LARGE SCALE GENOMIC DNA]</scope>
    <source>
        <strain evidence="1 2">DSM 13814</strain>
    </source>
</reference>
<dbReference type="AlphaFoldDB" id="A6BCL6"/>
<comment type="caution">
    <text evidence="1">The sequence shown here is derived from an EMBL/GenBank/DDBJ whole genome shotgun (WGS) entry which is preliminary data.</text>
</comment>
<proteinExistence type="predicted"/>